<dbReference type="KEGG" id="aak:AA2016_6429"/>
<dbReference type="AlphaFoldDB" id="A0AAC8YW05"/>
<reference evidence="5 7" key="2">
    <citation type="submission" date="2020-08" db="EMBL/GenBank/DDBJ databases">
        <title>Genomic Encyclopedia of Type Strains, Phase IV (KMG-IV): sequencing the most valuable type-strain genomes for metagenomic binning, comparative biology and taxonomic classification.</title>
        <authorList>
            <person name="Goeker M."/>
        </authorList>
    </citation>
    <scope>NUCLEOTIDE SEQUENCE [LARGE SCALE GENOMIC DNA]</scope>
    <source>
        <strain evidence="5 7">DSM 10368</strain>
    </source>
</reference>
<keyword evidence="7" id="KW-1185">Reference proteome</keyword>
<dbReference type="InterPro" id="IPR036388">
    <property type="entry name" value="WH-like_DNA-bd_sf"/>
</dbReference>
<proteinExistence type="inferred from homology"/>
<dbReference type="Proteomes" id="UP000577697">
    <property type="component" value="Unassembled WGS sequence"/>
</dbReference>
<evidence type="ECO:0000256" key="2">
    <source>
        <dbReference type="ARBA" id="ARBA00023002"/>
    </source>
</evidence>
<dbReference type="Gene3D" id="2.30.110.10">
    <property type="entry name" value="Electron Transport, Fmn-binding Protein, Chain A"/>
    <property type="match status" value="1"/>
</dbReference>
<dbReference type="GO" id="GO:0010181">
    <property type="term" value="F:FMN binding"/>
    <property type="evidence" value="ECO:0007669"/>
    <property type="project" value="InterPro"/>
</dbReference>
<reference evidence="4 6" key="1">
    <citation type="submission" date="2016-03" db="EMBL/GenBank/DDBJ databases">
        <title>Complete genome of Aminobacter aminovorans KCTC 2477.</title>
        <authorList>
            <person name="Kim K.M."/>
        </authorList>
    </citation>
    <scope>NUCLEOTIDE SEQUENCE [LARGE SCALE GENOMIC DNA]</scope>
    <source>
        <strain evidence="4 6">KCTC 2477</strain>
        <plasmid evidence="4 6">pAA03</plasmid>
    </source>
</reference>
<protein>
    <submittedName>
        <fullName evidence="4">FMN reductase (NADH) NtaB</fullName>
    </submittedName>
    <submittedName>
        <fullName evidence="5">Flavin reductase (DIM6/NTAB) family NADH-FMN oxidoreductase RutF/DNA-binding MarR family transcriptional regulator</fullName>
    </submittedName>
</protein>
<dbReference type="GO" id="GO:0042602">
    <property type="term" value="F:riboflavin reductase (NADPH) activity"/>
    <property type="evidence" value="ECO:0007669"/>
    <property type="project" value="TreeGrafter"/>
</dbReference>
<organism evidence="4 6">
    <name type="scientific">Aminobacter aminovorans</name>
    <name type="common">Chelatobacter heintzii</name>
    <dbReference type="NCBI Taxonomy" id="83263"/>
    <lineage>
        <taxon>Bacteria</taxon>
        <taxon>Pseudomonadati</taxon>
        <taxon>Pseudomonadota</taxon>
        <taxon>Alphaproteobacteria</taxon>
        <taxon>Hyphomicrobiales</taxon>
        <taxon>Phyllobacteriaceae</taxon>
        <taxon>Aminobacter</taxon>
    </lineage>
</organism>
<evidence type="ECO:0000313" key="5">
    <source>
        <dbReference type="EMBL" id="MBB3708927.1"/>
    </source>
</evidence>
<dbReference type="PANTHER" id="PTHR30466:SF11">
    <property type="entry name" value="FLAVIN-DEPENDENT MONOOXYGENASE, REDUCTASE SUBUNIT HSAB"/>
    <property type="match status" value="1"/>
</dbReference>
<evidence type="ECO:0000313" key="7">
    <source>
        <dbReference type="Proteomes" id="UP000577697"/>
    </source>
</evidence>
<dbReference type="SUPFAM" id="SSF50475">
    <property type="entry name" value="FMN-binding split barrel"/>
    <property type="match status" value="1"/>
</dbReference>
<dbReference type="EMBL" id="CP015008">
    <property type="protein sequence ID" value="AMS45324.1"/>
    <property type="molecule type" value="Genomic_DNA"/>
</dbReference>
<evidence type="ECO:0000259" key="3">
    <source>
        <dbReference type="SMART" id="SM00903"/>
    </source>
</evidence>
<dbReference type="EMBL" id="JACICB010000023">
    <property type="protein sequence ID" value="MBB3708927.1"/>
    <property type="molecule type" value="Genomic_DNA"/>
</dbReference>
<keyword evidence="2" id="KW-0560">Oxidoreductase</keyword>
<keyword evidence="4" id="KW-0614">Plasmid</keyword>
<evidence type="ECO:0000256" key="1">
    <source>
        <dbReference type="ARBA" id="ARBA00008898"/>
    </source>
</evidence>
<name>A0AAC8YW05_AMIAI</name>
<dbReference type="InterPro" id="IPR002563">
    <property type="entry name" value="Flavin_Rdtase-like_dom"/>
</dbReference>
<accession>A0AAC8YW05</accession>
<evidence type="ECO:0000313" key="6">
    <source>
        <dbReference type="Proteomes" id="UP000075755"/>
    </source>
</evidence>
<evidence type="ECO:0000313" key="4">
    <source>
        <dbReference type="EMBL" id="AMS45324.1"/>
    </source>
</evidence>
<dbReference type="SUPFAM" id="SSF46785">
    <property type="entry name" value="Winged helix' DNA-binding domain"/>
    <property type="match status" value="1"/>
</dbReference>
<dbReference type="Pfam" id="PF01613">
    <property type="entry name" value="Flavin_Reduct"/>
    <property type="match status" value="1"/>
</dbReference>
<feature type="domain" description="Flavin reductase like" evidence="3">
    <location>
        <begin position="25"/>
        <end position="167"/>
    </location>
</feature>
<dbReference type="Gene3D" id="1.10.10.10">
    <property type="entry name" value="Winged helix-like DNA-binding domain superfamily/Winged helix DNA-binding domain"/>
    <property type="match status" value="1"/>
</dbReference>
<dbReference type="RefSeq" id="WP_067969758.1">
    <property type="nucleotide sequence ID" value="NZ_CP015008.1"/>
</dbReference>
<dbReference type="InterPro" id="IPR036390">
    <property type="entry name" value="WH_DNA-bd_sf"/>
</dbReference>
<dbReference type="PANTHER" id="PTHR30466">
    <property type="entry name" value="FLAVIN REDUCTASE"/>
    <property type="match status" value="1"/>
</dbReference>
<dbReference type="SMART" id="SM00903">
    <property type="entry name" value="Flavin_Reduct"/>
    <property type="match status" value="1"/>
</dbReference>
<dbReference type="InterPro" id="IPR050268">
    <property type="entry name" value="NADH-dep_flavin_reductase"/>
</dbReference>
<dbReference type="Proteomes" id="UP000075755">
    <property type="component" value="Plasmid pAA03"/>
</dbReference>
<dbReference type="InterPro" id="IPR012349">
    <property type="entry name" value="Split_barrel_FMN-bd"/>
</dbReference>
<sequence length="326" mass="35700">MEVQTRPLADVGDPALDPKAFRRALGSFPTGVTIITSAGNGGPVGVTANSFSSVSLDPPLVLWSLSHGSRSYQAFKECEHFAINVLTEDQVDVSQAFASASEDKFSLAAWRKGQTGSPLIDNALAYFDCVCEARYEGGDHTIMIGRVVDFARYEGAPLAFSQGRYGVTVDHPDLAAKDPSEKQERADFAEFPLLSLIAKAHYKVDDGLEERRAAAGFSPVGSKVLAGLYNSPPLSAEELSRRMYLDRREVDDSLSEFLTSGDVERSGGDRYELSESGRIRRRLIIDYLSKYQSEQLADISSTDLAIARRVLERFLAKTDKPSSLQE</sequence>
<geneLocation type="plasmid" evidence="4 6">
    <name>pAA03</name>
</geneLocation>
<comment type="similarity">
    <text evidence="1">Belongs to the non-flavoprotein flavin reductase family.</text>
</comment>
<gene>
    <name evidence="4" type="ORF">AA2016_6429</name>
    <name evidence="5" type="ORF">FHS67_005269</name>
</gene>